<dbReference type="PATRIC" id="fig|557723.8.peg.1019"/>
<keyword evidence="4" id="KW-1185">Reference proteome</keyword>
<organism evidence="3 4">
    <name type="scientific">Glaesserella parasuis serovar 5 (strain SH0165)</name>
    <name type="common">Haemophilus parasuis</name>
    <dbReference type="NCBI Taxonomy" id="557723"/>
    <lineage>
        <taxon>Bacteria</taxon>
        <taxon>Pseudomonadati</taxon>
        <taxon>Pseudomonadota</taxon>
        <taxon>Gammaproteobacteria</taxon>
        <taxon>Pasteurellales</taxon>
        <taxon>Pasteurellaceae</taxon>
        <taxon>Glaesserella</taxon>
    </lineage>
</organism>
<dbReference type="InterPro" id="IPR001296">
    <property type="entry name" value="Glyco_trans_1"/>
</dbReference>
<dbReference type="Pfam" id="PF00534">
    <property type="entry name" value="Glycos_transf_1"/>
    <property type="match status" value="1"/>
</dbReference>
<evidence type="ECO:0000259" key="2">
    <source>
        <dbReference type="Pfam" id="PF13439"/>
    </source>
</evidence>
<dbReference type="GO" id="GO:0016757">
    <property type="term" value="F:glycosyltransferase activity"/>
    <property type="evidence" value="ECO:0007669"/>
    <property type="project" value="InterPro"/>
</dbReference>
<gene>
    <name evidence="3" type="ordered locus">HAPS_1022</name>
</gene>
<dbReference type="KEGG" id="hap:HAPS_1022"/>
<feature type="domain" description="Glycosyltransferase subfamily 4-like N-terminal" evidence="2">
    <location>
        <begin position="76"/>
        <end position="190"/>
    </location>
</feature>
<evidence type="ECO:0000313" key="4">
    <source>
        <dbReference type="Proteomes" id="UP000006743"/>
    </source>
</evidence>
<dbReference type="PANTHER" id="PTHR12526:SF630">
    <property type="entry name" value="GLYCOSYLTRANSFERASE"/>
    <property type="match status" value="1"/>
</dbReference>
<dbReference type="SUPFAM" id="SSF53756">
    <property type="entry name" value="UDP-Glycosyltransferase/glycogen phosphorylase"/>
    <property type="match status" value="1"/>
</dbReference>
<dbReference type="RefSeq" id="WP_010787088.1">
    <property type="nucleotide sequence ID" value="NC_011852.1"/>
</dbReference>
<reference evidence="3 4" key="1">
    <citation type="journal article" date="2009" name="J. Bacteriol.">
        <title>Complete genome sequence of Haemophilus parasuis SH0165.</title>
        <authorList>
            <person name="Yue M."/>
            <person name="Yang F."/>
            <person name="Yang J."/>
            <person name="Bei W."/>
            <person name="Cai X."/>
            <person name="Chen L."/>
            <person name="Dong J."/>
            <person name="Zhou R."/>
            <person name="Jin M."/>
            <person name="Jin Q."/>
            <person name="Chen H."/>
        </authorList>
    </citation>
    <scope>NUCLEOTIDE SEQUENCE [LARGE SCALE GENOMIC DNA]</scope>
    <source>
        <strain evidence="3 4">SH0165</strain>
    </source>
</reference>
<sequence length="390" mass="45814">MKILFLHKWLVVGGIERILINYLSILSQEENLKIDVLIDYNTKDNVFGKEIPKEINITYLFDVDYFEYKTTLYRERNNSLIKKINYKYLNIKEKIFKRKKLTNIIKNNNYDIIINFSDHFDPYIEFSKINKPIIRWQHSAIHHIDKKQLKILNQYQKIISICDDMKKAIVKDTNLPEHKIFTIYNPINIEKIRELSNTHNNEIQEKEYLIQVARLDKIKRHQDLIYIYSELVRKGIYHKLLIIGDGPERENLEQLIIKLNLQYKCLLLGELSNPYPYMRNADLFLHTSEREGLPTVLLESLVLGVPVISMDCPTGPREILDNGKCGALIEMGNTQKFIDEVLTYLNTPKRAIECKQHINQHILSFSETETKNKLITLLIELTTPGANNGN</sequence>
<name>B8F5N9_GLAP5</name>
<proteinExistence type="predicted"/>
<dbReference type="AlphaFoldDB" id="B8F5N9"/>
<evidence type="ECO:0000313" key="3">
    <source>
        <dbReference type="EMBL" id="ACL32641.1"/>
    </source>
</evidence>
<dbReference type="CAZy" id="GT4">
    <property type="family name" value="Glycosyltransferase Family 4"/>
</dbReference>
<dbReference type="Proteomes" id="UP000006743">
    <property type="component" value="Chromosome"/>
</dbReference>
<dbReference type="EMBL" id="CP001321">
    <property type="protein sequence ID" value="ACL32641.1"/>
    <property type="molecule type" value="Genomic_DNA"/>
</dbReference>
<protein>
    <submittedName>
        <fullName evidence="3">Glycosyl transferase, group 1</fullName>
    </submittedName>
</protein>
<dbReference type="PANTHER" id="PTHR12526">
    <property type="entry name" value="GLYCOSYLTRANSFERASE"/>
    <property type="match status" value="1"/>
</dbReference>
<evidence type="ECO:0000259" key="1">
    <source>
        <dbReference type="Pfam" id="PF00534"/>
    </source>
</evidence>
<dbReference type="InterPro" id="IPR028098">
    <property type="entry name" value="Glyco_trans_4-like_N"/>
</dbReference>
<dbReference type="GO" id="GO:1901135">
    <property type="term" value="P:carbohydrate derivative metabolic process"/>
    <property type="evidence" value="ECO:0007669"/>
    <property type="project" value="UniProtKB-ARBA"/>
</dbReference>
<accession>B8F5N9</accession>
<dbReference type="HOGENOM" id="CLU_009583_0_0_6"/>
<dbReference type="STRING" id="557723.HAPS_1022"/>
<dbReference type="Gene3D" id="3.40.50.2000">
    <property type="entry name" value="Glycogen Phosphorylase B"/>
    <property type="match status" value="2"/>
</dbReference>
<dbReference type="Pfam" id="PF13439">
    <property type="entry name" value="Glyco_transf_4"/>
    <property type="match status" value="1"/>
</dbReference>
<keyword evidence="3" id="KW-0808">Transferase</keyword>
<feature type="domain" description="Glycosyl transferase family 1" evidence="1">
    <location>
        <begin position="201"/>
        <end position="356"/>
    </location>
</feature>
<dbReference type="GeneID" id="66617985"/>
<dbReference type="CDD" id="cd03811">
    <property type="entry name" value="GT4_GT28_WabH-like"/>
    <property type="match status" value="1"/>
</dbReference>